<keyword evidence="3" id="KW-1185">Reference proteome</keyword>
<name>A0ABQ0AMV5_9RHOB</name>
<dbReference type="Proteomes" id="UP001441944">
    <property type="component" value="Unassembled WGS sequence"/>
</dbReference>
<dbReference type="RefSeq" id="WP_295455566.1">
    <property type="nucleotide sequence ID" value="NZ_BAABWU010000009.1"/>
</dbReference>
<comment type="caution">
    <text evidence="2">The sequence shown here is derived from an EMBL/GenBank/DDBJ whole genome shotgun (WGS) entry which is preliminary data.</text>
</comment>
<feature type="transmembrane region" description="Helical" evidence="1">
    <location>
        <begin position="42"/>
        <end position="59"/>
    </location>
</feature>
<proteinExistence type="predicted"/>
<keyword evidence="1" id="KW-1133">Transmembrane helix</keyword>
<feature type="transmembrane region" description="Helical" evidence="1">
    <location>
        <begin position="107"/>
        <end position="124"/>
    </location>
</feature>
<protein>
    <submittedName>
        <fullName evidence="2">Uncharacterized protein</fullName>
    </submittedName>
</protein>
<reference evidence="2 3" key="1">
    <citation type="submission" date="2024-04" db="EMBL/GenBank/DDBJ databases">
        <title>Draft genome sequence of Pseudophaeobacter arcticus NBRC 116598.</title>
        <authorList>
            <person name="Miyakawa T."/>
            <person name="Kusuya Y."/>
            <person name="Miura T."/>
        </authorList>
    </citation>
    <scope>NUCLEOTIDE SEQUENCE [LARGE SCALE GENOMIC DNA]</scope>
    <source>
        <strain evidence="2 3">SU-CL00105</strain>
    </source>
</reference>
<feature type="transmembrane region" description="Helical" evidence="1">
    <location>
        <begin position="79"/>
        <end position="100"/>
    </location>
</feature>
<evidence type="ECO:0000313" key="3">
    <source>
        <dbReference type="Proteomes" id="UP001441944"/>
    </source>
</evidence>
<accession>A0ABQ0AMV5</accession>
<dbReference type="EMBL" id="BAABWU010000009">
    <property type="protein sequence ID" value="GAA6197169.1"/>
    <property type="molecule type" value="Genomic_DNA"/>
</dbReference>
<evidence type="ECO:0000256" key="1">
    <source>
        <dbReference type="SAM" id="Phobius"/>
    </source>
</evidence>
<evidence type="ECO:0000313" key="2">
    <source>
        <dbReference type="EMBL" id="GAA6197169.1"/>
    </source>
</evidence>
<keyword evidence="1" id="KW-0812">Transmembrane</keyword>
<sequence>MTSRSFDDRLERIQWVPGAVPSQEVIDSVLGGQRGQAKARSVGATLLGAILGICIGFGVKGMTLVGSPWGPDTGMVGLIGGGLALSGLAVSVTLAIYAALRSRRHPWLMQFASMNLLMIVVLLLS</sequence>
<keyword evidence="1" id="KW-0472">Membrane</keyword>
<organism evidence="2 3">
    <name type="scientific">Pseudophaeobacter arcticus</name>
    <dbReference type="NCBI Taxonomy" id="385492"/>
    <lineage>
        <taxon>Bacteria</taxon>
        <taxon>Pseudomonadati</taxon>
        <taxon>Pseudomonadota</taxon>
        <taxon>Alphaproteobacteria</taxon>
        <taxon>Rhodobacterales</taxon>
        <taxon>Paracoccaceae</taxon>
        <taxon>Pseudophaeobacter</taxon>
    </lineage>
</organism>
<gene>
    <name evidence="2" type="ORF">NBRC116598_26130</name>
</gene>